<proteinExistence type="predicted"/>
<dbReference type="EMBL" id="LAZR01001961">
    <property type="protein sequence ID" value="KKN36507.1"/>
    <property type="molecule type" value="Genomic_DNA"/>
</dbReference>
<evidence type="ECO:0000313" key="1">
    <source>
        <dbReference type="EMBL" id="KKN36507.1"/>
    </source>
</evidence>
<gene>
    <name evidence="1" type="ORF">LCGC14_0772930</name>
</gene>
<sequence length="245" mass="27386">MGVYVTEAEVRAEGVGAEHTATTINSRILKWEQIVEKLTKNIFRKVSPGELIFDGNNRDRLHFNIPLIAVSSVKVNEETTALTAEEFRAFTGISQPQDDRGNPKIELTSIRVTSLFTRGHGLFVKGLKQLITADWGHVDPDPATPGAFITPPAVKDAIIQLVIRDLRDHFSTQFSGNTGPSIAPIQRERTDGHEIEYADMVASITWAMIPNDIRDILLMFRSPLHINIPQQKRFVPFHHTFIGGI</sequence>
<name>A0A0F9QHL7_9ZZZZ</name>
<comment type="caution">
    <text evidence="1">The sequence shown here is derived from an EMBL/GenBank/DDBJ whole genome shotgun (WGS) entry which is preliminary data.</text>
</comment>
<organism evidence="1">
    <name type="scientific">marine sediment metagenome</name>
    <dbReference type="NCBI Taxonomy" id="412755"/>
    <lineage>
        <taxon>unclassified sequences</taxon>
        <taxon>metagenomes</taxon>
        <taxon>ecological metagenomes</taxon>
    </lineage>
</organism>
<reference evidence="1" key="1">
    <citation type="journal article" date="2015" name="Nature">
        <title>Complex archaea that bridge the gap between prokaryotes and eukaryotes.</title>
        <authorList>
            <person name="Spang A."/>
            <person name="Saw J.H."/>
            <person name="Jorgensen S.L."/>
            <person name="Zaremba-Niedzwiedzka K."/>
            <person name="Martijn J."/>
            <person name="Lind A.E."/>
            <person name="van Eijk R."/>
            <person name="Schleper C."/>
            <person name="Guy L."/>
            <person name="Ettema T.J."/>
        </authorList>
    </citation>
    <scope>NUCLEOTIDE SEQUENCE</scope>
</reference>
<accession>A0A0F9QHL7</accession>
<dbReference type="AlphaFoldDB" id="A0A0F9QHL7"/>
<protein>
    <submittedName>
        <fullName evidence="1">Uncharacterized protein</fullName>
    </submittedName>
</protein>